<dbReference type="GO" id="GO:0046854">
    <property type="term" value="P:phosphatidylinositol phosphate biosynthetic process"/>
    <property type="evidence" value="ECO:0007669"/>
    <property type="project" value="TreeGrafter"/>
</dbReference>
<proteinExistence type="predicted"/>
<dbReference type="Gene3D" id="3.30.810.10">
    <property type="entry name" value="2-Layer Sandwich"/>
    <property type="match status" value="1"/>
</dbReference>
<dbReference type="SUPFAM" id="SSF56104">
    <property type="entry name" value="SAICAR synthase-like"/>
    <property type="match status" value="1"/>
</dbReference>
<evidence type="ECO:0000313" key="3">
    <source>
        <dbReference type="WBParaSite" id="GPLIN_000303600"/>
    </source>
</evidence>
<feature type="domain" description="PIPK" evidence="1">
    <location>
        <begin position="28"/>
        <end position="350"/>
    </location>
</feature>
<dbReference type="Pfam" id="PF01504">
    <property type="entry name" value="PIP5K"/>
    <property type="match status" value="2"/>
</dbReference>
<evidence type="ECO:0000259" key="1">
    <source>
        <dbReference type="SMART" id="SM00330"/>
    </source>
</evidence>
<reference evidence="3" key="3">
    <citation type="submission" date="2016-06" db="UniProtKB">
        <authorList>
            <consortium name="WormBaseParasite"/>
        </authorList>
    </citation>
    <scope>IDENTIFICATION</scope>
</reference>
<organism evidence="2 3">
    <name type="scientific">Globodera pallida</name>
    <name type="common">Potato cyst nematode worm</name>
    <name type="synonym">Heterodera pallida</name>
    <dbReference type="NCBI Taxonomy" id="36090"/>
    <lineage>
        <taxon>Eukaryota</taxon>
        <taxon>Metazoa</taxon>
        <taxon>Ecdysozoa</taxon>
        <taxon>Nematoda</taxon>
        <taxon>Chromadorea</taxon>
        <taxon>Rhabditida</taxon>
        <taxon>Tylenchina</taxon>
        <taxon>Tylenchomorpha</taxon>
        <taxon>Tylenchoidea</taxon>
        <taxon>Heteroderidae</taxon>
        <taxon>Heteroderinae</taxon>
        <taxon>Globodera</taxon>
    </lineage>
</organism>
<dbReference type="InterPro" id="IPR002498">
    <property type="entry name" value="PInositol-4-P-4/5-kinase_core"/>
</dbReference>
<dbReference type="PANTHER" id="PTHR23086:SF8">
    <property type="entry name" value="PHOSPHATIDYLINOSITOL 5-PHOSPHATE 4-KINASE, ISOFORM A"/>
    <property type="match status" value="1"/>
</dbReference>
<dbReference type="GO" id="GO:0016308">
    <property type="term" value="F:1-phosphatidylinositol-4-phosphate 5-kinase activity"/>
    <property type="evidence" value="ECO:0007669"/>
    <property type="project" value="TreeGrafter"/>
</dbReference>
<sequence length="467" mass="53559">MHDINAPWLSILLGKYLCDKLVKGKTDSSVDFKKEKSVWTPVAVVKKGDTDLVDPHGFSVRAEKLFTLITNKFGITDMALLQSLSDFLPLLDRGGCNGVFYITKDSKYIVKWVNDRHGELEKMDEVLDKYVQYVLTKGENSMMNRFHMNFKMTLYAKLRENKMNVIKLKKLQFVVLNNAFYGIEPEKLLKFDIKGTFSPGSANGIELDKPEYTRLTQALHNDAQYLSANEVNDYSLLLGVHFLDKAPKKKDKIDTNCIYATCRDCKRLPDAVYKPEQHLCLYMAIVDILAPSTKEAQEHFLRILKERRAGEFDKITTMADFNGFQLETVSPIPAPQYVGRFLGTVLGCIFRPALSLAQANNNQILMNGLSQGICHSFGEERNTFVEKHDTFVKKMEKISDGKEEKQWDDWGVALYAFEQFKEEMDKRKMPSWDLLVSIHKQGENIQKYYGLVRAEETPHAGKRSKKQ</sequence>
<dbReference type="Gene3D" id="3.30.800.10">
    <property type="entry name" value="Phosphatidylinositol Phosphate Kinase II Beta"/>
    <property type="match status" value="1"/>
</dbReference>
<dbReference type="GO" id="GO:0005886">
    <property type="term" value="C:plasma membrane"/>
    <property type="evidence" value="ECO:0007669"/>
    <property type="project" value="TreeGrafter"/>
</dbReference>
<dbReference type="InterPro" id="IPR023610">
    <property type="entry name" value="PInositol-4/5-P-5/4-kinase"/>
</dbReference>
<dbReference type="PANTHER" id="PTHR23086">
    <property type="entry name" value="PHOSPHATIDYLINOSITOL-4-PHOSPHATE 5-KINASE"/>
    <property type="match status" value="1"/>
</dbReference>
<protein>
    <submittedName>
        <fullName evidence="3">PIPK domain-containing protein</fullName>
    </submittedName>
</protein>
<evidence type="ECO:0000313" key="2">
    <source>
        <dbReference type="Proteomes" id="UP000050741"/>
    </source>
</evidence>
<dbReference type="InterPro" id="IPR027484">
    <property type="entry name" value="PInositol-4-P-5-kinase_N"/>
</dbReference>
<dbReference type="SMART" id="SM00330">
    <property type="entry name" value="PIPKc"/>
    <property type="match status" value="1"/>
</dbReference>
<accession>A0A183BR00</accession>
<name>A0A183BR00_GLOPA</name>
<dbReference type="InterPro" id="IPR027483">
    <property type="entry name" value="PInositol-4-P-4/5-kinase_C_sf"/>
</dbReference>
<dbReference type="Proteomes" id="UP000050741">
    <property type="component" value="Unassembled WGS sequence"/>
</dbReference>
<reference evidence="2" key="2">
    <citation type="submission" date="2014-05" db="EMBL/GenBank/DDBJ databases">
        <title>The genome and life-stage specific transcriptomes of Globodera pallida elucidate key aspects of plant parasitism by a cyst nematode.</title>
        <authorList>
            <person name="Cotton J.A."/>
            <person name="Lilley C.J."/>
            <person name="Jones L.M."/>
            <person name="Kikuchi T."/>
            <person name="Reid A.J."/>
            <person name="Thorpe P."/>
            <person name="Tsai I.J."/>
            <person name="Beasley H."/>
            <person name="Blok V."/>
            <person name="Cock P.J.A."/>
            <person name="Van den Akker S.E."/>
            <person name="Holroyd N."/>
            <person name="Hunt M."/>
            <person name="Mantelin S."/>
            <person name="Naghra H."/>
            <person name="Pain A."/>
            <person name="Palomares-Rius J.E."/>
            <person name="Zarowiecki M."/>
            <person name="Berriman M."/>
            <person name="Jones J.T."/>
            <person name="Urwin P.E."/>
        </authorList>
    </citation>
    <scope>NUCLEOTIDE SEQUENCE [LARGE SCALE GENOMIC DNA]</scope>
    <source>
        <strain evidence="2">Lindley</strain>
    </source>
</reference>
<keyword evidence="2" id="KW-1185">Reference proteome</keyword>
<dbReference type="WBParaSite" id="GPLIN_000303600">
    <property type="protein sequence ID" value="GPLIN_000303600"/>
    <property type="gene ID" value="GPLIN_000303600"/>
</dbReference>
<dbReference type="AlphaFoldDB" id="A0A183BR00"/>
<reference evidence="2" key="1">
    <citation type="submission" date="2013-12" db="EMBL/GenBank/DDBJ databases">
        <authorList>
            <person name="Aslett M."/>
        </authorList>
    </citation>
    <scope>NUCLEOTIDE SEQUENCE [LARGE SCALE GENOMIC DNA]</scope>
    <source>
        <strain evidence="2">Lindley</strain>
    </source>
</reference>